<name>A0ACC1PFB1_9PEZI</name>
<evidence type="ECO:0000313" key="2">
    <source>
        <dbReference type="Proteomes" id="UP001143856"/>
    </source>
</evidence>
<evidence type="ECO:0000313" key="1">
    <source>
        <dbReference type="EMBL" id="KAJ2990208.1"/>
    </source>
</evidence>
<protein>
    <submittedName>
        <fullName evidence="1">Uncharacterized protein</fullName>
    </submittedName>
</protein>
<reference evidence="1" key="1">
    <citation type="submission" date="2022-10" db="EMBL/GenBank/DDBJ databases">
        <title>Genome Sequence of Xylaria curta.</title>
        <authorList>
            <person name="Buettner E."/>
        </authorList>
    </citation>
    <scope>NUCLEOTIDE SEQUENCE</scope>
    <source>
        <strain evidence="1">Babe10</strain>
    </source>
</reference>
<proteinExistence type="predicted"/>
<dbReference type="EMBL" id="JAPDGR010000442">
    <property type="protein sequence ID" value="KAJ2990208.1"/>
    <property type="molecule type" value="Genomic_DNA"/>
</dbReference>
<keyword evidence="2" id="KW-1185">Reference proteome</keyword>
<gene>
    <name evidence="1" type="ORF">NUW58_g3064</name>
</gene>
<organism evidence="1 2">
    <name type="scientific">Xylaria curta</name>
    <dbReference type="NCBI Taxonomy" id="42375"/>
    <lineage>
        <taxon>Eukaryota</taxon>
        <taxon>Fungi</taxon>
        <taxon>Dikarya</taxon>
        <taxon>Ascomycota</taxon>
        <taxon>Pezizomycotina</taxon>
        <taxon>Sordariomycetes</taxon>
        <taxon>Xylariomycetidae</taxon>
        <taxon>Xylariales</taxon>
        <taxon>Xylariaceae</taxon>
        <taxon>Xylaria</taxon>
    </lineage>
</organism>
<dbReference type="Proteomes" id="UP001143856">
    <property type="component" value="Unassembled WGS sequence"/>
</dbReference>
<accession>A0ACC1PFB1</accession>
<comment type="caution">
    <text evidence="1">The sequence shown here is derived from an EMBL/GenBank/DDBJ whole genome shotgun (WGS) entry which is preliminary data.</text>
</comment>
<sequence>MGSRQYSNTPTSGFRDHWARYAAMPPPYSKYSNPAATASERQPLLSISVVPVVRRPQGSARKPMTWSVVVGIAILHFIAIFYAVWVLAYYWRSSHGPLSPAPLPTYNIAIVGAGPAGIAAAQHLYNSLFAREVNFNITIYESKPVVGGVLAIHHANGSSVFPKDDPMQSPITAEDITGKALLWDNTLFTRDSEKALRDKVDFFERGPEQIGYYRNGAKTVSATRPYSKTPLWTWLHLLWSYGNSVGLGNELAQDGTLREAMTKVPLVPDIEKIFQSLGVLNAAKQPARHMLGGRGISERYAAEIVEPQVQRAYHQSLSTVSGLTAMMAAAREESANSYEGGDVIDRLQKIVSETNVNVRTSTRVTGMKYMEMDEERPAWLIRYESAEGNGGARKRRSTYLRSGDSLQY</sequence>